<dbReference type="AlphaFoldDB" id="A0AAP9U979"/>
<dbReference type="RefSeq" id="WP_182015437.1">
    <property type="nucleotide sequence ID" value="NZ_CP055905.1"/>
</dbReference>
<organism evidence="1 2">
    <name type="scientific">Klebsiella aerogenes</name>
    <name type="common">Enterobacter aerogenes</name>
    <dbReference type="NCBI Taxonomy" id="548"/>
    <lineage>
        <taxon>Bacteria</taxon>
        <taxon>Pseudomonadati</taxon>
        <taxon>Pseudomonadota</taxon>
        <taxon>Gammaproteobacteria</taxon>
        <taxon>Enterobacterales</taxon>
        <taxon>Enterobacteriaceae</taxon>
        <taxon>Klebsiella/Raoultella group</taxon>
        <taxon>Klebsiella</taxon>
    </lineage>
</organism>
<sequence>MELKYIENWLQEASVKYNDGSPAINLGLIITVFFKDGHTQSIRNKMAECADRYYAEFHPHLKKTQLYRWHRIAANNYNKKRTELIEMTEEQKFAWHLTGAKELTHAPDYDLFMMNQRIFHNEVDRTIIKLTFPFAFLRESEGLKCYEEWVLWLCNSFTVESGYAGLAFVPPLGILEAESIFPWEYVRAKRFPGVIVDSRSHFESGLAVEGIKSACWYTILGHSWLQKLGGENYLQSKLIGSEGIEQLHYNGGLILKTGRLPPPLGEVSCEELPLELIRVNSIIKPIRFNKPYSLHAYAPKKYAQFDEETSMKWFSRFDEANIDLD</sequence>
<geneLocation type="plasmid" evidence="2">
    <name>prhbstw-00938_2</name>
</geneLocation>
<dbReference type="Pfam" id="PF11876">
    <property type="entry name" value="TsiV"/>
    <property type="match status" value="1"/>
</dbReference>
<protein>
    <submittedName>
        <fullName evidence="1">DUF3396 domain-containing protein</fullName>
    </submittedName>
</protein>
<keyword evidence="1" id="KW-0614">Plasmid</keyword>
<evidence type="ECO:0000313" key="2">
    <source>
        <dbReference type="Proteomes" id="UP000514462"/>
    </source>
</evidence>
<accession>A0AAP9U979</accession>
<reference evidence="2" key="1">
    <citation type="submission" date="2020-06" db="EMBL/GenBank/DDBJ databases">
        <title>REHAB project genomes.</title>
        <authorList>
            <person name="Shaw L.P."/>
        </authorList>
    </citation>
    <scope>NUCLEOTIDE SEQUENCE [LARGE SCALE GENOMIC DNA]</scope>
    <source>
        <strain evidence="2">RHBSTW-00938</strain>
        <plasmid evidence="2">prhbstw-00938_2</plasmid>
    </source>
</reference>
<dbReference type="InterPro" id="IPR021815">
    <property type="entry name" value="TsiV"/>
</dbReference>
<name>A0AAP9U979_KLEAE</name>
<gene>
    <name evidence="1" type="ORF">HV331_26610</name>
</gene>
<proteinExistence type="predicted"/>
<evidence type="ECO:0000313" key="1">
    <source>
        <dbReference type="EMBL" id="QMR43057.1"/>
    </source>
</evidence>
<dbReference type="Proteomes" id="UP000514462">
    <property type="component" value="Plasmid pRHBSTW-00938_2"/>
</dbReference>
<dbReference type="EMBL" id="CP055905">
    <property type="protein sequence ID" value="QMR43057.1"/>
    <property type="molecule type" value="Genomic_DNA"/>
</dbReference>